<comment type="subcellular location">
    <subcellularLocation>
        <location evidence="1">Membrane</location>
    </subcellularLocation>
</comment>
<proteinExistence type="inferred from homology"/>
<comment type="similarity">
    <text evidence="2">Belongs to the tumor necrosis factor family.</text>
</comment>
<keyword evidence="9" id="KW-1185">Reference proteome</keyword>
<organism evidence="8 9">
    <name type="scientific">Potamilus streckersoni</name>
    <dbReference type="NCBI Taxonomy" id="2493646"/>
    <lineage>
        <taxon>Eukaryota</taxon>
        <taxon>Metazoa</taxon>
        <taxon>Spiralia</taxon>
        <taxon>Lophotrochozoa</taxon>
        <taxon>Mollusca</taxon>
        <taxon>Bivalvia</taxon>
        <taxon>Autobranchia</taxon>
        <taxon>Heteroconchia</taxon>
        <taxon>Palaeoheterodonta</taxon>
        <taxon>Unionida</taxon>
        <taxon>Unionoidea</taxon>
        <taxon>Unionidae</taxon>
        <taxon>Ambleminae</taxon>
        <taxon>Lampsilini</taxon>
        <taxon>Potamilus</taxon>
    </lineage>
</organism>
<feature type="compositionally biased region" description="Polar residues" evidence="5">
    <location>
        <begin position="1"/>
        <end position="10"/>
    </location>
</feature>
<dbReference type="GO" id="GO:0006955">
    <property type="term" value="P:immune response"/>
    <property type="evidence" value="ECO:0007669"/>
    <property type="project" value="InterPro"/>
</dbReference>
<dbReference type="GO" id="GO:0005125">
    <property type="term" value="F:cytokine activity"/>
    <property type="evidence" value="ECO:0007669"/>
    <property type="project" value="UniProtKB-KW"/>
</dbReference>
<feature type="region of interest" description="Disordered" evidence="5">
    <location>
        <begin position="1"/>
        <end position="23"/>
    </location>
</feature>
<evidence type="ECO:0000259" key="7">
    <source>
        <dbReference type="PROSITE" id="PS50049"/>
    </source>
</evidence>
<dbReference type="GO" id="GO:0005164">
    <property type="term" value="F:tumor necrosis factor receptor binding"/>
    <property type="evidence" value="ECO:0007669"/>
    <property type="project" value="InterPro"/>
</dbReference>
<evidence type="ECO:0000256" key="5">
    <source>
        <dbReference type="SAM" id="MobiDB-lite"/>
    </source>
</evidence>
<keyword evidence="3" id="KW-0202">Cytokine</keyword>
<dbReference type="SMART" id="SM00207">
    <property type="entry name" value="TNF"/>
    <property type="match status" value="1"/>
</dbReference>
<feature type="domain" description="THD" evidence="7">
    <location>
        <begin position="250"/>
        <end position="389"/>
    </location>
</feature>
<dbReference type="Pfam" id="PF00229">
    <property type="entry name" value="TNF"/>
    <property type="match status" value="1"/>
</dbReference>
<keyword evidence="6" id="KW-1133">Transmembrane helix</keyword>
<name>A0AAE0WCU8_9BIVA</name>
<evidence type="ECO:0000256" key="6">
    <source>
        <dbReference type="SAM" id="Phobius"/>
    </source>
</evidence>
<dbReference type="SUPFAM" id="SSF49842">
    <property type="entry name" value="TNF-like"/>
    <property type="match status" value="1"/>
</dbReference>
<reference evidence="8" key="1">
    <citation type="journal article" date="2021" name="Genome Biol. Evol.">
        <title>A High-Quality Reference Genome for a Parasitic Bivalve with Doubly Uniparental Inheritance (Bivalvia: Unionida).</title>
        <authorList>
            <person name="Smith C.H."/>
        </authorList>
    </citation>
    <scope>NUCLEOTIDE SEQUENCE</scope>
    <source>
        <strain evidence="8">CHS0354</strain>
    </source>
</reference>
<evidence type="ECO:0000256" key="4">
    <source>
        <dbReference type="ARBA" id="ARBA00023136"/>
    </source>
</evidence>
<dbReference type="InterPro" id="IPR008983">
    <property type="entry name" value="Tumour_necrosis_fac-like_dom"/>
</dbReference>
<feature type="transmembrane region" description="Helical" evidence="6">
    <location>
        <begin position="122"/>
        <end position="144"/>
    </location>
</feature>
<gene>
    <name evidence="8" type="ORF">CHS0354_032335</name>
</gene>
<evidence type="ECO:0000313" key="8">
    <source>
        <dbReference type="EMBL" id="KAK3609991.1"/>
    </source>
</evidence>
<dbReference type="InterPro" id="IPR006052">
    <property type="entry name" value="TNF_dom"/>
</dbReference>
<evidence type="ECO:0000256" key="1">
    <source>
        <dbReference type="ARBA" id="ARBA00004370"/>
    </source>
</evidence>
<dbReference type="GO" id="GO:0016020">
    <property type="term" value="C:membrane"/>
    <property type="evidence" value="ECO:0007669"/>
    <property type="project" value="UniProtKB-SubCell"/>
</dbReference>
<keyword evidence="6" id="KW-0812">Transmembrane</keyword>
<evidence type="ECO:0000256" key="3">
    <source>
        <dbReference type="ARBA" id="ARBA00022514"/>
    </source>
</evidence>
<dbReference type="PROSITE" id="PS50049">
    <property type="entry name" value="THD_2"/>
    <property type="match status" value="1"/>
</dbReference>
<dbReference type="GO" id="GO:0005615">
    <property type="term" value="C:extracellular space"/>
    <property type="evidence" value="ECO:0007669"/>
    <property type="project" value="UniProtKB-KW"/>
</dbReference>
<dbReference type="PANTHER" id="PTHR11471">
    <property type="entry name" value="TUMOR NECROSIS FACTOR FAMILY MEMBER"/>
    <property type="match status" value="1"/>
</dbReference>
<dbReference type="AlphaFoldDB" id="A0AAE0WCU8"/>
<dbReference type="Gene3D" id="2.60.120.40">
    <property type="match status" value="1"/>
</dbReference>
<dbReference type="PANTHER" id="PTHR11471:SF13">
    <property type="entry name" value="TNF FAMILY PROFILE DOMAIN-CONTAINING PROTEIN"/>
    <property type="match status" value="1"/>
</dbReference>
<reference evidence="8" key="3">
    <citation type="submission" date="2023-05" db="EMBL/GenBank/DDBJ databases">
        <authorList>
            <person name="Smith C.H."/>
        </authorList>
    </citation>
    <scope>NUCLEOTIDE SEQUENCE</scope>
    <source>
        <strain evidence="8">CHS0354</strain>
        <tissue evidence="8">Mantle</tissue>
    </source>
</reference>
<keyword evidence="4 6" id="KW-0472">Membrane</keyword>
<comment type="caution">
    <text evidence="8">The sequence shown here is derived from an EMBL/GenBank/DDBJ whole genome shotgun (WGS) entry which is preliminary data.</text>
</comment>
<protein>
    <recommendedName>
        <fullName evidence="7">THD domain-containing protein</fullName>
    </recommendedName>
</protein>
<sequence>MTRTYDNVSQGKAEPSHYGPECNKDKTLFMEREQESHEPVQNYHLYMDGGKTFDSSNRSVESFYETKDLSQCQLISKQPHMNSRLEDDPNEENDAGKASFLTHDTEIENKCANSQRVSKPKCVYICLSMSFVGNIVLVLVVVLLTTITINIVENEGENCDLQNLPKRVLQDSLCIPCNNLVSEVTTDGTLFDVISTCGCKLCCVRNASLQKFFLLMLQEGYTSEATTTRRRAISNTDLNRTLNILHSKDKAAHLYANITSLPEKLTWTVDVGFGTAFLSGITLTQESRLMVPLTGYYFIYSAVTFKCQHNSKTHIHLIKKQHRGRPIAGVQQLLLSKTSECGPDGFYISFLSGVLKLTSNDEISVNLTEDSISSVYASSLSNFFGAYII</sequence>
<dbReference type="EMBL" id="JAEAOA010001913">
    <property type="protein sequence ID" value="KAK3609991.1"/>
    <property type="molecule type" value="Genomic_DNA"/>
</dbReference>
<evidence type="ECO:0000256" key="2">
    <source>
        <dbReference type="ARBA" id="ARBA00008670"/>
    </source>
</evidence>
<evidence type="ECO:0000313" key="9">
    <source>
        <dbReference type="Proteomes" id="UP001195483"/>
    </source>
</evidence>
<reference evidence="8" key="2">
    <citation type="journal article" date="2021" name="Genome Biol. Evol.">
        <title>Developing a high-quality reference genome for a parasitic bivalve with doubly uniparental inheritance (Bivalvia: Unionida).</title>
        <authorList>
            <person name="Smith C.H."/>
        </authorList>
    </citation>
    <scope>NUCLEOTIDE SEQUENCE</scope>
    <source>
        <strain evidence="8">CHS0354</strain>
        <tissue evidence="8">Mantle</tissue>
    </source>
</reference>
<accession>A0AAE0WCU8</accession>
<dbReference type="Proteomes" id="UP001195483">
    <property type="component" value="Unassembled WGS sequence"/>
</dbReference>